<reference evidence="2" key="1">
    <citation type="journal article" date="2014" name="Int. J. Syst. Evol. Microbiol.">
        <title>Complete genome sequence of Corynebacterium casei LMG S-19264T (=DSM 44701T), isolated from a smear-ripened cheese.</title>
        <authorList>
            <consortium name="US DOE Joint Genome Institute (JGI-PGF)"/>
            <person name="Walter F."/>
            <person name="Albersmeier A."/>
            <person name="Kalinowski J."/>
            <person name="Ruckert C."/>
        </authorList>
    </citation>
    <scope>NUCLEOTIDE SEQUENCE</scope>
    <source>
        <strain evidence="2">CGMCC 4.5737</strain>
    </source>
</reference>
<dbReference type="Proteomes" id="UP000637578">
    <property type="component" value="Unassembled WGS sequence"/>
</dbReference>
<sequence length="64" mass="6649">MRIRTLVTAAIVGSALVLTAPMAHADPLLFQHFFKDVPMVPVDLDSLIHSLGILNGLGGGGGLL</sequence>
<comment type="caution">
    <text evidence="2">The sequence shown here is derived from an EMBL/GenBank/DDBJ whole genome shotgun (WGS) entry which is preliminary data.</text>
</comment>
<keyword evidence="1" id="KW-0732">Signal</keyword>
<organism evidence="2 3">
    <name type="scientific">Longimycelium tulufanense</name>
    <dbReference type="NCBI Taxonomy" id="907463"/>
    <lineage>
        <taxon>Bacteria</taxon>
        <taxon>Bacillati</taxon>
        <taxon>Actinomycetota</taxon>
        <taxon>Actinomycetes</taxon>
        <taxon>Pseudonocardiales</taxon>
        <taxon>Pseudonocardiaceae</taxon>
        <taxon>Longimycelium</taxon>
    </lineage>
</organism>
<feature type="signal peptide" evidence="1">
    <location>
        <begin position="1"/>
        <end position="25"/>
    </location>
</feature>
<evidence type="ECO:0000313" key="2">
    <source>
        <dbReference type="EMBL" id="GGM44669.1"/>
    </source>
</evidence>
<accession>A0A8J3CDM2</accession>
<proteinExistence type="predicted"/>
<keyword evidence="3" id="KW-1185">Reference proteome</keyword>
<dbReference type="AlphaFoldDB" id="A0A8J3CDM2"/>
<name>A0A8J3CDM2_9PSEU</name>
<evidence type="ECO:0000256" key="1">
    <source>
        <dbReference type="SAM" id="SignalP"/>
    </source>
</evidence>
<protein>
    <submittedName>
        <fullName evidence="2">Uncharacterized protein</fullName>
    </submittedName>
</protein>
<reference evidence="2" key="2">
    <citation type="submission" date="2020-09" db="EMBL/GenBank/DDBJ databases">
        <authorList>
            <person name="Sun Q."/>
            <person name="Zhou Y."/>
        </authorList>
    </citation>
    <scope>NUCLEOTIDE SEQUENCE</scope>
    <source>
        <strain evidence="2">CGMCC 4.5737</strain>
    </source>
</reference>
<dbReference type="EMBL" id="BMMK01000004">
    <property type="protein sequence ID" value="GGM44669.1"/>
    <property type="molecule type" value="Genomic_DNA"/>
</dbReference>
<evidence type="ECO:0000313" key="3">
    <source>
        <dbReference type="Proteomes" id="UP000637578"/>
    </source>
</evidence>
<feature type="chain" id="PRO_5035185511" evidence="1">
    <location>
        <begin position="26"/>
        <end position="64"/>
    </location>
</feature>
<gene>
    <name evidence="2" type="ORF">GCM10012275_14640</name>
</gene>
<dbReference type="RefSeq" id="WP_189055179.1">
    <property type="nucleotide sequence ID" value="NZ_BMMK01000004.1"/>
</dbReference>